<evidence type="ECO:0000256" key="2">
    <source>
        <dbReference type="ARBA" id="ARBA00022664"/>
    </source>
</evidence>
<name>A0AAV5S3P3_MAUHU</name>
<evidence type="ECO:0000256" key="1">
    <source>
        <dbReference type="ARBA" id="ARBA00004123"/>
    </source>
</evidence>
<evidence type="ECO:0000256" key="3">
    <source>
        <dbReference type="ARBA" id="ARBA00023242"/>
    </source>
</evidence>
<feature type="domain" description="RSE1/DDB1/CPSF1 second beta-propeller" evidence="7">
    <location>
        <begin position="416"/>
        <end position="678"/>
    </location>
</feature>
<dbReference type="GO" id="GO:0003676">
    <property type="term" value="F:nucleic acid binding"/>
    <property type="evidence" value="ECO:0007669"/>
    <property type="project" value="InterPro"/>
</dbReference>
<dbReference type="Proteomes" id="UP001377567">
    <property type="component" value="Unassembled WGS sequence"/>
</dbReference>
<evidence type="ECO:0000259" key="7">
    <source>
        <dbReference type="Pfam" id="PF23726"/>
    </source>
</evidence>
<keyword evidence="2" id="KW-0507">mRNA processing</keyword>
<proteinExistence type="predicted"/>
<dbReference type="Pfam" id="PF03178">
    <property type="entry name" value="CPSF_A"/>
    <property type="match status" value="1"/>
</dbReference>
<feature type="domain" description="RSE1/DDB1/CPSF1 C-terminal" evidence="5">
    <location>
        <begin position="876"/>
        <end position="1188"/>
    </location>
</feature>
<feature type="region of interest" description="Disordered" evidence="4">
    <location>
        <begin position="337"/>
        <end position="361"/>
    </location>
</feature>
<dbReference type="Pfam" id="PF10433">
    <property type="entry name" value="Beta-prop_RSE1_1st"/>
    <property type="match status" value="1"/>
</dbReference>
<dbReference type="InterPro" id="IPR058543">
    <property type="entry name" value="Beta-prop_RSE1/DDB1/CPSF1_2nd"/>
</dbReference>
<feature type="compositionally biased region" description="Acidic residues" evidence="4">
    <location>
        <begin position="337"/>
        <end position="347"/>
    </location>
</feature>
<evidence type="ECO:0000256" key="4">
    <source>
        <dbReference type="SAM" id="MobiDB-lite"/>
    </source>
</evidence>
<dbReference type="InterPro" id="IPR018846">
    <property type="entry name" value="Beta-prop_RSE1/DDB1/CPSF1_1st"/>
</dbReference>
<feature type="compositionally biased region" description="Low complexity" evidence="4">
    <location>
        <begin position="348"/>
        <end position="358"/>
    </location>
</feature>
<keyword evidence="9" id="KW-1185">Reference proteome</keyword>
<protein>
    <submittedName>
        <fullName evidence="8">U2 snRNP complex subunit</fullName>
    </submittedName>
</protein>
<feature type="domain" description="RSE1/DDB1/CPSF1 first beta-propeller" evidence="6">
    <location>
        <begin position="5"/>
        <end position="341"/>
    </location>
</feature>
<dbReference type="InterPro" id="IPR015943">
    <property type="entry name" value="WD40/YVTN_repeat-like_dom_sf"/>
</dbReference>
<dbReference type="Pfam" id="PF23726">
    <property type="entry name" value="Beta-prop_RSE1_2nd"/>
    <property type="match status" value="1"/>
</dbReference>
<evidence type="ECO:0000259" key="5">
    <source>
        <dbReference type="Pfam" id="PF03178"/>
    </source>
</evidence>
<dbReference type="AlphaFoldDB" id="A0AAV5S3P3"/>
<feature type="compositionally biased region" description="Acidic residues" evidence="4">
    <location>
        <begin position="688"/>
        <end position="702"/>
    </location>
</feature>
<gene>
    <name evidence="8" type="ORF">DAKH74_049270</name>
</gene>
<reference evidence="8 9" key="1">
    <citation type="journal article" date="2023" name="Elife">
        <title>Identification of key yeast species and microbe-microbe interactions impacting larval growth of Drosophila in the wild.</title>
        <authorList>
            <person name="Mure A."/>
            <person name="Sugiura Y."/>
            <person name="Maeda R."/>
            <person name="Honda K."/>
            <person name="Sakurai N."/>
            <person name="Takahashi Y."/>
            <person name="Watada M."/>
            <person name="Katoh T."/>
            <person name="Gotoh A."/>
            <person name="Gotoh Y."/>
            <person name="Taniguchi I."/>
            <person name="Nakamura K."/>
            <person name="Hayashi T."/>
            <person name="Katayama T."/>
            <person name="Uemura T."/>
            <person name="Hattori Y."/>
        </authorList>
    </citation>
    <scope>NUCLEOTIDE SEQUENCE [LARGE SCALE GENOMIC DNA]</scope>
    <source>
        <strain evidence="8 9">KH-74</strain>
    </source>
</reference>
<dbReference type="EMBL" id="BTGD01000025">
    <property type="protein sequence ID" value="GMM58310.1"/>
    <property type="molecule type" value="Genomic_DNA"/>
</dbReference>
<dbReference type="Gene3D" id="2.130.10.10">
    <property type="entry name" value="YVTN repeat-like/Quinoprotein amine dehydrogenase"/>
    <property type="match status" value="3"/>
</dbReference>
<dbReference type="SUPFAM" id="SSF50978">
    <property type="entry name" value="WD40 repeat-like"/>
    <property type="match status" value="1"/>
</dbReference>
<dbReference type="InterPro" id="IPR050358">
    <property type="entry name" value="RSE1/DDB1/CFT1"/>
</dbReference>
<comment type="caution">
    <text evidence="8">The sequence shown here is derived from an EMBL/GenBank/DDBJ whole genome shotgun (WGS) entry which is preliminary data.</text>
</comment>
<dbReference type="PANTHER" id="PTHR10644">
    <property type="entry name" value="DNA REPAIR/RNA PROCESSING CPSF FAMILY"/>
    <property type="match status" value="1"/>
</dbReference>
<dbReference type="InterPro" id="IPR036322">
    <property type="entry name" value="WD40_repeat_dom_sf"/>
</dbReference>
<dbReference type="GO" id="GO:0005634">
    <property type="term" value="C:nucleus"/>
    <property type="evidence" value="ECO:0007669"/>
    <property type="project" value="UniProtKB-SubCell"/>
</dbReference>
<sequence length="1222" mass="128569">MAATGKFVSDSPATQLALATETHIRLFDVSQGEFRPLTPRLPVQATITAMCSVPGARSADRLLVLSDSGNPTLLEYTPSTGQLAAVAAEPLCRSGVRRASPQQFAAADPSGACVFLTAAQTAACMYQLGSDSSNNNTPTLGSPIDAPRPECVTLALAACSDAAYPTFATLELELAGSDTGNNGHGPRGSTLAFYTLEPNLHTVVRSHTRHFHGEASFLVALPGGVPGNPRVALGFPGHVVVTDMQGELTIELPLPGRSDVVVAGAATPRITLLQTADGQLLKLVVGAAPDARGITPASLRPFDMLQVCTALHILPSGHLAAVPEWGDVQLLQFESLGEDQDESESESNSDSSAANAAEPQTHTLTHLARTGTLPTLNPLTAARFDATTLSVLCPAVQPHSTTPATRTLRSTVPFHTVVASPLPPSPQRLWALRASTSAPHHSLLVLAFPRATKTLAMADDAITELAPGPFPGGETTLHCALLQGDTLVQVTPGRVTQVQAAAPYAAVSEWLPPAGVRCVCAASTPTQLAVALSNGTVAYFIADAGAAAHGALLEAAARADLGGSAPITALAMGGDAKAGVPALFLAVATGDKLLSTVALHPDSASFLERTSYQRLGDVAVDVVCVPGEVHCGLRNGVYARSTLARGPESSPLDPPVFVDVTNRYLGGRPVSLSLLPGVALENVHDSDSDSEEEDEDEEDEAPVETHPCVVAHSEETWTWYASGGREYLRQVSLPEGIGALLRAAEVHTAPLPANGCVALSRTGQLVIGRFGRFPLASAWFAQQDSTDASEDEDEDETVAFPQYRTKCMLPMGEHTVMVENHIGKTHASRFSILSPVQNEPLPQPQHTPIPFGKCTAATLVEFSSGGSHLVVATGGGTLHTYALGARADGTFAPRLLHSTETNEAKGQAGQAGSSISALASFRGMLLASVHRSLVLFALGKKQLLRRFAAPLAPSAAHVTCLAVRGDALVAAGDLRESVTVYRHSQAEGDPTFFPVACDSVSRHVTALAFLDDWTLAGGDRAGNVWCLRVPPAAHAPLGEADSPAQLWRRREDKRLGGNLMEAPFRLELANHFYLNDIVTSLAVVRDVQRSGRELLVYTGLQGSIGVLVPVLSSGEARLLRGLEGAVERLEESADAVTAPEDVTVLASRKVPAVEGRYTLVGRDHSSYRGYYAPVRNVIDGDLCETFFDLPPLEQRLVCAAMPKATTPEAVRSALNLIRIDNM</sequence>
<evidence type="ECO:0000313" key="8">
    <source>
        <dbReference type="EMBL" id="GMM58310.1"/>
    </source>
</evidence>
<accession>A0AAV5S3P3</accession>
<feature type="region of interest" description="Disordered" evidence="4">
    <location>
        <begin position="683"/>
        <end position="705"/>
    </location>
</feature>
<organism evidence="8 9">
    <name type="scientific">Maudiozyma humilis</name>
    <name type="common">Sour dough yeast</name>
    <name type="synonym">Kazachstania humilis</name>
    <dbReference type="NCBI Taxonomy" id="51915"/>
    <lineage>
        <taxon>Eukaryota</taxon>
        <taxon>Fungi</taxon>
        <taxon>Dikarya</taxon>
        <taxon>Ascomycota</taxon>
        <taxon>Saccharomycotina</taxon>
        <taxon>Saccharomycetes</taxon>
        <taxon>Saccharomycetales</taxon>
        <taxon>Saccharomycetaceae</taxon>
        <taxon>Maudiozyma</taxon>
    </lineage>
</organism>
<dbReference type="InterPro" id="IPR004871">
    <property type="entry name" value="RSE1/DDB1/CPSF1_C"/>
</dbReference>
<keyword evidence="3" id="KW-0539">Nucleus</keyword>
<comment type="subcellular location">
    <subcellularLocation>
        <location evidence="1">Nucleus</location>
    </subcellularLocation>
</comment>
<evidence type="ECO:0000259" key="6">
    <source>
        <dbReference type="Pfam" id="PF10433"/>
    </source>
</evidence>
<evidence type="ECO:0000313" key="9">
    <source>
        <dbReference type="Proteomes" id="UP001377567"/>
    </source>
</evidence>
<dbReference type="GO" id="GO:0006397">
    <property type="term" value="P:mRNA processing"/>
    <property type="evidence" value="ECO:0007669"/>
    <property type="project" value="UniProtKB-KW"/>
</dbReference>